<dbReference type="Proteomes" id="UP000242444">
    <property type="component" value="Unassembled WGS sequence"/>
</dbReference>
<dbReference type="SUPFAM" id="SSF47413">
    <property type="entry name" value="lambda repressor-like DNA-binding domains"/>
    <property type="match status" value="1"/>
</dbReference>
<comment type="caution">
    <text evidence="2">The sequence shown here is derived from an EMBL/GenBank/DDBJ whole genome shotgun (WGS) entry which is preliminary data.</text>
</comment>
<dbReference type="RefSeq" id="WP_094863057.1">
    <property type="nucleotide sequence ID" value="NZ_NKYE01000007.1"/>
</dbReference>
<dbReference type="InterPro" id="IPR001387">
    <property type="entry name" value="Cro/C1-type_HTH"/>
</dbReference>
<evidence type="ECO:0000313" key="3">
    <source>
        <dbReference type="Proteomes" id="UP000242444"/>
    </source>
</evidence>
<dbReference type="InParanoid" id="A0A263D292"/>
<dbReference type="OrthoDB" id="3687959at2"/>
<organism evidence="2 3">
    <name type="scientific">Amycolatopsis antarctica</name>
    <dbReference type="NCBI Taxonomy" id="1854586"/>
    <lineage>
        <taxon>Bacteria</taxon>
        <taxon>Bacillati</taxon>
        <taxon>Actinomycetota</taxon>
        <taxon>Actinomycetes</taxon>
        <taxon>Pseudonocardiales</taxon>
        <taxon>Pseudonocardiaceae</taxon>
        <taxon>Amycolatopsis</taxon>
    </lineage>
</organism>
<dbReference type="SMART" id="SM00530">
    <property type="entry name" value="HTH_XRE"/>
    <property type="match status" value="1"/>
</dbReference>
<dbReference type="Pfam" id="PF19054">
    <property type="entry name" value="DUF5753"/>
    <property type="match status" value="1"/>
</dbReference>
<evidence type="ECO:0000313" key="2">
    <source>
        <dbReference type="EMBL" id="OZM72580.1"/>
    </source>
</evidence>
<feature type="domain" description="HTH cro/C1-type" evidence="1">
    <location>
        <begin position="17"/>
        <end position="71"/>
    </location>
</feature>
<name>A0A263D292_9PSEU</name>
<dbReference type="InterPro" id="IPR010982">
    <property type="entry name" value="Lambda_DNA-bd_dom_sf"/>
</dbReference>
<dbReference type="Pfam" id="PF13560">
    <property type="entry name" value="HTH_31"/>
    <property type="match status" value="1"/>
</dbReference>
<protein>
    <submittedName>
        <fullName evidence="2">Transcriptional regulator</fullName>
    </submittedName>
</protein>
<sequence length="287" mass="31208">MPRKSPGAKAKGLGARLRSCRENAGLNLRDAAEAIDWDKSMLSRLETGKRNMSVEEVAQLLGVYRVRGQQRDDLLAIARAMDEPGWWEQSVPELPAGLATLADFESEAVRIADWAPLLIPGLLQTSAFSRAWLGSVGVAESVIDSRVRARARRQRILAGEVQYVAYVGEAALHTAVGGGVTAAAQLAHLREVSRWPNVSVRIVPIGSVPPRAQLGAFIALEFADSPTVVHVELVRSSVFMDEDRQTDPYIGTLTAVDSVALSETESAGLITRYQARWKDSAQRIELA</sequence>
<evidence type="ECO:0000259" key="1">
    <source>
        <dbReference type="PROSITE" id="PS50943"/>
    </source>
</evidence>
<dbReference type="Gene3D" id="1.10.260.40">
    <property type="entry name" value="lambda repressor-like DNA-binding domains"/>
    <property type="match status" value="1"/>
</dbReference>
<gene>
    <name evidence="2" type="ORF">CFN78_13105</name>
</gene>
<dbReference type="PROSITE" id="PS50943">
    <property type="entry name" value="HTH_CROC1"/>
    <property type="match status" value="1"/>
</dbReference>
<proteinExistence type="predicted"/>
<reference evidence="2 3" key="1">
    <citation type="submission" date="2017-07" db="EMBL/GenBank/DDBJ databases">
        <title>Amycolatopsis antarcticus sp. nov., isolated from the surface of an Antarcticus brown macroalga.</title>
        <authorList>
            <person name="Wang J."/>
            <person name="Leiva S."/>
            <person name="Huang J."/>
            <person name="Huang Y."/>
        </authorList>
    </citation>
    <scope>NUCLEOTIDE SEQUENCE [LARGE SCALE GENOMIC DNA]</scope>
    <source>
        <strain evidence="2 3">AU-G6</strain>
    </source>
</reference>
<dbReference type="CDD" id="cd00093">
    <property type="entry name" value="HTH_XRE"/>
    <property type="match status" value="1"/>
</dbReference>
<dbReference type="EMBL" id="NKYE01000007">
    <property type="protein sequence ID" value="OZM72580.1"/>
    <property type="molecule type" value="Genomic_DNA"/>
</dbReference>
<dbReference type="InterPro" id="IPR043917">
    <property type="entry name" value="DUF5753"/>
</dbReference>
<keyword evidence="3" id="KW-1185">Reference proteome</keyword>
<dbReference type="AlphaFoldDB" id="A0A263D292"/>
<dbReference type="GO" id="GO:0003677">
    <property type="term" value="F:DNA binding"/>
    <property type="evidence" value="ECO:0007669"/>
    <property type="project" value="InterPro"/>
</dbReference>
<accession>A0A263D292</accession>